<reference evidence="4 5" key="1">
    <citation type="submission" date="2019-10" db="EMBL/GenBank/DDBJ databases">
        <title>Alkalibaculum tamaniensis sp.nov., a new alkaliphilic acetogen, isolated on methoxylated aromatics from a mud volcano.</title>
        <authorList>
            <person name="Khomyakova M.A."/>
            <person name="Merkel A.Y."/>
            <person name="Bonch-Osmolovskaya E.A."/>
            <person name="Slobodkin A.I."/>
        </authorList>
    </citation>
    <scope>NUCLEOTIDE SEQUENCE [LARGE SCALE GENOMIC DNA]</scope>
    <source>
        <strain evidence="4 5">M08DMB</strain>
    </source>
</reference>
<dbReference type="Pfam" id="PF00440">
    <property type="entry name" value="TetR_N"/>
    <property type="match status" value="1"/>
</dbReference>
<dbReference type="SUPFAM" id="SSF46689">
    <property type="entry name" value="Homeodomain-like"/>
    <property type="match status" value="1"/>
</dbReference>
<dbReference type="InterPro" id="IPR050624">
    <property type="entry name" value="HTH-type_Tx_Regulator"/>
</dbReference>
<dbReference type="InterPro" id="IPR009057">
    <property type="entry name" value="Homeodomain-like_sf"/>
</dbReference>
<evidence type="ECO:0000313" key="4">
    <source>
        <dbReference type="EMBL" id="MPW25447.1"/>
    </source>
</evidence>
<sequence>MNENTGAKERIMDVVIKLLQEQKDISKITNRQIAQMAGVNSALINYYYQSKENLVNTAVGFCMGDIAKTILKKSASENHPVHRVKNLVKAISDFAFSNYTFAEIVFSSELKHGSINTIQMIIPLLKEIFGDKKTDIELKLMAFQLIIPMQVMFLNAKEYTTYLSHDLWDIHSRNKLLDKLVNNMFDYYLDELNC</sequence>
<dbReference type="InterPro" id="IPR001647">
    <property type="entry name" value="HTH_TetR"/>
</dbReference>
<keyword evidence="1 2" id="KW-0238">DNA-binding</keyword>
<comment type="caution">
    <text evidence="4">The sequence shown here is derived from an EMBL/GenBank/DDBJ whole genome shotgun (WGS) entry which is preliminary data.</text>
</comment>
<dbReference type="PROSITE" id="PS50977">
    <property type="entry name" value="HTH_TETR_2"/>
    <property type="match status" value="1"/>
</dbReference>
<name>A0A6A7K8B1_9FIRM</name>
<proteinExistence type="predicted"/>
<dbReference type="RefSeq" id="WP_152802957.1">
    <property type="nucleotide sequence ID" value="NZ_WHNX01000008.1"/>
</dbReference>
<dbReference type="PANTHER" id="PTHR43479:SF11">
    <property type="entry name" value="ACREF_ENVCD OPERON REPRESSOR-RELATED"/>
    <property type="match status" value="1"/>
</dbReference>
<evidence type="ECO:0000256" key="2">
    <source>
        <dbReference type="PROSITE-ProRule" id="PRU00335"/>
    </source>
</evidence>
<accession>A0A6A7K8B1</accession>
<evidence type="ECO:0000259" key="3">
    <source>
        <dbReference type="PROSITE" id="PS50977"/>
    </source>
</evidence>
<dbReference type="EMBL" id="WHNX01000008">
    <property type="protein sequence ID" value="MPW25447.1"/>
    <property type="molecule type" value="Genomic_DNA"/>
</dbReference>
<dbReference type="AlphaFoldDB" id="A0A6A7K8B1"/>
<organism evidence="4 5">
    <name type="scientific">Alkalibaculum sporogenes</name>
    <dbReference type="NCBI Taxonomy" id="2655001"/>
    <lineage>
        <taxon>Bacteria</taxon>
        <taxon>Bacillati</taxon>
        <taxon>Bacillota</taxon>
        <taxon>Clostridia</taxon>
        <taxon>Eubacteriales</taxon>
        <taxon>Eubacteriaceae</taxon>
        <taxon>Alkalibaculum</taxon>
    </lineage>
</organism>
<dbReference type="GO" id="GO:0003677">
    <property type="term" value="F:DNA binding"/>
    <property type="evidence" value="ECO:0007669"/>
    <property type="project" value="UniProtKB-UniRule"/>
</dbReference>
<protein>
    <submittedName>
        <fullName evidence="4">TetR family transcriptional regulator</fullName>
    </submittedName>
</protein>
<keyword evidence="5" id="KW-1185">Reference proteome</keyword>
<feature type="DNA-binding region" description="H-T-H motif" evidence="2">
    <location>
        <begin position="29"/>
        <end position="48"/>
    </location>
</feature>
<dbReference type="PANTHER" id="PTHR43479">
    <property type="entry name" value="ACREF/ENVCD OPERON REPRESSOR-RELATED"/>
    <property type="match status" value="1"/>
</dbReference>
<feature type="domain" description="HTH tetR-type" evidence="3">
    <location>
        <begin position="5"/>
        <end position="66"/>
    </location>
</feature>
<evidence type="ECO:0000256" key="1">
    <source>
        <dbReference type="ARBA" id="ARBA00023125"/>
    </source>
</evidence>
<dbReference type="Proteomes" id="UP000440004">
    <property type="component" value="Unassembled WGS sequence"/>
</dbReference>
<gene>
    <name evidence="4" type="ORF">GC105_06570</name>
</gene>
<evidence type="ECO:0000313" key="5">
    <source>
        <dbReference type="Proteomes" id="UP000440004"/>
    </source>
</evidence>
<dbReference type="Gene3D" id="1.10.357.10">
    <property type="entry name" value="Tetracycline Repressor, domain 2"/>
    <property type="match status" value="1"/>
</dbReference>